<dbReference type="InterPro" id="IPR015882">
    <property type="entry name" value="HEX_bac_N"/>
</dbReference>
<feature type="region of interest" description="Disordered" evidence="7">
    <location>
        <begin position="25"/>
        <end position="49"/>
    </location>
</feature>
<dbReference type="GO" id="GO:0030203">
    <property type="term" value="P:glycosaminoglycan metabolic process"/>
    <property type="evidence" value="ECO:0007669"/>
    <property type="project" value="TreeGrafter"/>
</dbReference>
<dbReference type="InterPro" id="IPR025705">
    <property type="entry name" value="Beta_hexosaminidase_sua/sub"/>
</dbReference>
<dbReference type="Pfam" id="PF00728">
    <property type="entry name" value="Glyco_hydro_20"/>
    <property type="match status" value="2"/>
</dbReference>
<feature type="domain" description="Beta-hexosaminidase bacterial type N-terminal" evidence="10">
    <location>
        <begin position="54"/>
        <end position="176"/>
    </location>
</feature>
<dbReference type="RefSeq" id="WP_246192501.1">
    <property type="nucleotide sequence ID" value="NZ_BAAABR010000026.1"/>
</dbReference>
<evidence type="ECO:0000256" key="7">
    <source>
        <dbReference type="SAM" id="MobiDB-lite"/>
    </source>
</evidence>
<organism evidence="11 12">
    <name type="scientific">Kitasatospora atroaurantiaca</name>
    <dbReference type="NCBI Taxonomy" id="285545"/>
    <lineage>
        <taxon>Bacteria</taxon>
        <taxon>Bacillati</taxon>
        <taxon>Actinomycetota</taxon>
        <taxon>Actinomycetes</taxon>
        <taxon>Kitasatosporales</taxon>
        <taxon>Streptomycetaceae</taxon>
        <taxon>Kitasatospora</taxon>
    </lineage>
</organism>
<evidence type="ECO:0000256" key="5">
    <source>
        <dbReference type="ARBA" id="ARBA00023295"/>
    </source>
</evidence>
<comment type="catalytic activity">
    <reaction evidence="1">
        <text>Hydrolysis of terminal non-reducing N-acetyl-D-hexosamine residues in N-acetyl-beta-D-hexosaminides.</text>
        <dbReference type="EC" id="3.2.1.52"/>
    </reaction>
</comment>
<dbReference type="Gene3D" id="3.20.20.80">
    <property type="entry name" value="Glycosidases"/>
    <property type="match status" value="1"/>
</dbReference>
<dbReference type="Gene3D" id="3.30.379.10">
    <property type="entry name" value="Chitobiase/beta-hexosaminidase domain 2-like"/>
    <property type="match status" value="1"/>
</dbReference>
<keyword evidence="5" id="KW-0326">Glycosidase</keyword>
<dbReference type="GO" id="GO:0004563">
    <property type="term" value="F:beta-N-acetylhexosaminidase activity"/>
    <property type="evidence" value="ECO:0007669"/>
    <property type="project" value="UniProtKB-EC"/>
</dbReference>
<dbReference type="InterPro" id="IPR029018">
    <property type="entry name" value="Hex-like_dom2"/>
</dbReference>
<evidence type="ECO:0000256" key="4">
    <source>
        <dbReference type="ARBA" id="ARBA00022801"/>
    </source>
</evidence>
<dbReference type="Pfam" id="PF02838">
    <property type="entry name" value="Glyco_hydro_20b"/>
    <property type="match status" value="1"/>
</dbReference>
<feature type="chain" id="PRO_5039026467" description="beta-N-acetylhexosaminidase" evidence="8">
    <location>
        <begin position="27"/>
        <end position="538"/>
    </location>
</feature>
<evidence type="ECO:0000259" key="10">
    <source>
        <dbReference type="Pfam" id="PF02838"/>
    </source>
</evidence>
<feature type="compositionally biased region" description="Low complexity" evidence="7">
    <location>
        <begin position="32"/>
        <end position="43"/>
    </location>
</feature>
<evidence type="ECO:0000313" key="11">
    <source>
        <dbReference type="EMBL" id="TWE15934.1"/>
    </source>
</evidence>
<dbReference type="SUPFAM" id="SSF55545">
    <property type="entry name" value="beta-N-acetylhexosaminidase-like domain"/>
    <property type="match status" value="1"/>
</dbReference>
<dbReference type="PANTHER" id="PTHR22600:SF57">
    <property type="entry name" value="BETA-N-ACETYLHEXOSAMINIDASE"/>
    <property type="match status" value="1"/>
</dbReference>
<dbReference type="AlphaFoldDB" id="A0A561EJZ8"/>
<feature type="signal peptide" evidence="8">
    <location>
        <begin position="1"/>
        <end position="26"/>
    </location>
</feature>
<keyword evidence="8" id="KW-0732">Signal</keyword>
<dbReference type="GO" id="GO:0005975">
    <property type="term" value="P:carbohydrate metabolic process"/>
    <property type="evidence" value="ECO:0007669"/>
    <property type="project" value="InterPro"/>
</dbReference>
<dbReference type="Proteomes" id="UP000318416">
    <property type="component" value="Unassembled WGS sequence"/>
</dbReference>
<dbReference type="SUPFAM" id="SSF51445">
    <property type="entry name" value="(Trans)glycosidases"/>
    <property type="match status" value="1"/>
</dbReference>
<feature type="domain" description="Glycoside hydrolase family 20 catalytic" evidence="9">
    <location>
        <begin position="354"/>
        <end position="501"/>
    </location>
</feature>
<dbReference type="EC" id="3.2.1.52" evidence="3"/>
<dbReference type="GO" id="GO:0016020">
    <property type="term" value="C:membrane"/>
    <property type="evidence" value="ECO:0007669"/>
    <property type="project" value="TreeGrafter"/>
</dbReference>
<evidence type="ECO:0000256" key="3">
    <source>
        <dbReference type="ARBA" id="ARBA00012663"/>
    </source>
</evidence>
<evidence type="ECO:0000313" key="12">
    <source>
        <dbReference type="Proteomes" id="UP000318416"/>
    </source>
</evidence>
<proteinExistence type="inferred from homology"/>
<keyword evidence="12" id="KW-1185">Reference proteome</keyword>
<name>A0A561EJZ8_9ACTN</name>
<dbReference type="InterPro" id="IPR017853">
    <property type="entry name" value="GH"/>
</dbReference>
<keyword evidence="4" id="KW-0378">Hydrolase</keyword>
<dbReference type="PRINTS" id="PR00738">
    <property type="entry name" value="GLHYDRLASE20"/>
</dbReference>
<evidence type="ECO:0000256" key="1">
    <source>
        <dbReference type="ARBA" id="ARBA00001231"/>
    </source>
</evidence>
<evidence type="ECO:0000259" key="9">
    <source>
        <dbReference type="Pfam" id="PF00728"/>
    </source>
</evidence>
<sequence length="538" mass="56074">MAHAAGVAAAAAMLALGLAVGCSSGATPPAAPQESSPSVSASPSVPPPAAPAAISLVPAPSQLVRGSGAGYPLTGATVLRAEGGPEAATVAGQLAALLHTSTGLTLPVEQSGNGGVVLRLDSAADTGEEGYRLSSAADGVTITAASAAGLFHGVQTLRQLLPVSGTGTVPSLTITDRPRYAYRGGMLDVARHFFPVAAVEQYVDLLAQYKFNHLHLHLTDDQGWRIAIAGWPKLTSVGGSTQVGGGAGGFYTADDYRAITAYAAARHITVVPEVDLPGHTTAALASYPELGCPGDRPAQLFTGIDVGFSRVCPTSERTRAFVDQVIGRLAELTPGPYLDIGGDEAGAVDAASYARFMSQASATVRAHGKQPMSWDDGAAAGRQGPAVLEVWQPLAQLPPQLRTNLEEAARGGTKLVMSPADHAYLDQKYDESTRLGLHWAGYLSVEKAYSWDPDTYLAGLPGAAVTGVEAPVWTETLATPQDLQSMLLPRLPALAEVAWSPQAARSWEDFRPRLAAQAPRWDAQQLAYTKVPEIDWPR</sequence>
<feature type="active site" description="Proton donor" evidence="6">
    <location>
        <position position="344"/>
    </location>
</feature>
<accession>A0A561EJZ8</accession>
<reference evidence="11 12" key="1">
    <citation type="submission" date="2019-06" db="EMBL/GenBank/DDBJ databases">
        <title>Sequencing the genomes of 1000 actinobacteria strains.</title>
        <authorList>
            <person name="Klenk H.-P."/>
        </authorList>
    </citation>
    <scope>NUCLEOTIDE SEQUENCE [LARGE SCALE GENOMIC DNA]</scope>
    <source>
        <strain evidence="11 12">DSM 41649</strain>
    </source>
</reference>
<evidence type="ECO:0000256" key="8">
    <source>
        <dbReference type="SAM" id="SignalP"/>
    </source>
</evidence>
<gene>
    <name evidence="11" type="ORF">FB465_0886</name>
</gene>
<dbReference type="CDD" id="cd06568">
    <property type="entry name" value="GH20_SpHex_like"/>
    <property type="match status" value="1"/>
</dbReference>
<protein>
    <recommendedName>
        <fullName evidence="3">beta-N-acetylhexosaminidase</fullName>
        <ecNumber evidence="3">3.2.1.52</ecNumber>
    </recommendedName>
</protein>
<comment type="similarity">
    <text evidence="2">Belongs to the glycosyl hydrolase 20 family.</text>
</comment>
<evidence type="ECO:0000256" key="2">
    <source>
        <dbReference type="ARBA" id="ARBA00006285"/>
    </source>
</evidence>
<feature type="domain" description="Glycoside hydrolase family 20 catalytic" evidence="9">
    <location>
        <begin position="180"/>
        <end position="345"/>
    </location>
</feature>
<dbReference type="PANTHER" id="PTHR22600">
    <property type="entry name" value="BETA-HEXOSAMINIDASE"/>
    <property type="match status" value="1"/>
</dbReference>
<dbReference type="EMBL" id="VIVR01000001">
    <property type="protein sequence ID" value="TWE15934.1"/>
    <property type="molecule type" value="Genomic_DNA"/>
</dbReference>
<comment type="caution">
    <text evidence="11">The sequence shown here is derived from an EMBL/GenBank/DDBJ whole genome shotgun (WGS) entry which is preliminary data.</text>
</comment>
<dbReference type="InterPro" id="IPR015883">
    <property type="entry name" value="Glyco_hydro_20_cat"/>
</dbReference>
<evidence type="ECO:0000256" key="6">
    <source>
        <dbReference type="PIRSR" id="PIRSR625705-1"/>
    </source>
</evidence>